<keyword evidence="16" id="KW-1185">Reference proteome</keyword>
<dbReference type="PANTHER" id="PTHR11749">
    <property type="entry name" value="RIBULOSE-5-PHOSPHATE-3-EPIMERASE"/>
    <property type="match status" value="1"/>
</dbReference>
<dbReference type="eggNOG" id="COG0036">
    <property type="taxonomic scope" value="Bacteria"/>
</dbReference>
<evidence type="ECO:0000256" key="12">
    <source>
        <dbReference type="PIRSR" id="PIRSR001461-1"/>
    </source>
</evidence>
<dbReference type="NCBIfam" id="TIGR01163">
    <property type="entry name" value="rpe"/>
    <property type="match status" value="1"/>
</dbReference>
<evidence type="ECO:0000313" key="15">
    <source>
        <dbReference type="EMBL" id="GAD55030.1"/>
    </source>
</evidence>
<keyword evidence="13" id="KW-0464">Manganese</keyword>
<dbReference type="EC" id="5.1.3.1" evidence="7 10"/>
<evidence type="ECO:0000256" key="4">
    <source>
        <dbReference type="ARBA" id="ARBA00001947"/>
    </source>
</evidence>
<dbReference type="NCBIfam" id="NF004076">
    <property type="entry name" value="PRK05581.1-4"/>
    <property type="match status" value="1"/>
</dbReference>
<proteinExistence type="inferred from homology"/>
<keyword evidence="13" id="KW-0170">Cobalt</keyword>
<feature type="active site" description="Proton acceptor" evidence="10 12">
    <location>
        <position position="40"/>
    </location>
</feature>
<comment type="similarity">
    <text evidence="6 10 11">Belongs to the ribulose-phosphate 3-epimerase family.</text>
</comment>
<evidence type="ECO:0000256" key="2">
    <source>
        <dbReference type="ARBA" id="ARBA00001936"/>
    </source>
</evidence>
<dbReference type="OrthoDB" id="1645589at2"/>
<comment type="cofactor">
    <cofactor evidence="10 13">
        <name>a divalent metal cation</name>
        <dbReference type="ChEBI" id="CHEBI:60240"/>
    </cofactor>
    <text evidence="10 13">Binds 1 divalent metal cation per subunit.</text>
</comment>
<evidence type="ECO:0000256" key="7">
    <source>
        <dbReference type="ARBA" id="ARBA00013188"/>
    </source>
</evidence>
<dbReference type="EMBL" id="BATB01000009">
    <property type="protein sequence ID" value="GAD55030.1"/>
    <property type="molecule type" value="Genomic_DNA"/>
</dbReference>
<reference evidence="15" key="1">
    <citation type="journal article" date="2013" name="Genome Announc.">
        <title>Draft Genome Sequence of Loktanella cinnabarina LL-001T, Isolated from Deep-Sea Floor Sediment.</title>
        <authorList>
            <person name="Nishi S."/>
            <person name="Tsubouchi T."/>
            <person name="Takaki Y."/>
            <person name="Koyanagi R."/>
            <person name="Satoh N."/>
            <person name="Maruyama T."/>
            <person name="Hatada Y."/>
        </authorList>
    </citation>
    <scope>NUCLEOTIDE SEQUENCE [LARGE SCALE GENOMIC DNA]</scope>
    <source>
        <strain evidence="15">LL-001</strain>
    </source>
</reference>
<evidence type="ECO:0000256" key="11">
    <source>
        <dbReference type="PIRNR" id="PIRNR001461"/>
    </source>
</evidence>
<evidence type="ECO:0000256" key="6">
    <source>
        <dbReference type="ARBA" id="ARBA00009541"/>
    </source>
</evidence>
<dbReference type="GO" id="GO:0006098">
    <property type="term" value="P:pentose-phosphate shunt"/>
    <property type="evidence" value="ECO:0007669"/>
    <property type="project" value="UniProtKB-UniRule"/>
</dbReference>
<dbReference type="STRING" id="1337093.MBELCI_1082"/>
<evidence type="ECO:0000313" key="16">
    <source>
        <dbReference type="Proteomes" id="UP000016566"/>
    </source>
</evidence>
<evidence type="ECO:0000256" key="10">
    <source>
        <dbReference type="HAMAP-Rule" id="MF_02227"/>
    </source>
</evidence>
<evidence type="ECO:0000256" key="5">
    <source>
        <dbReference type="ARBA" id="ARBA00001954"/>
    </source>
</evidence>
<feature type="binding site" evidence="10 14">
    <location>
        <begin position="200"/>
        <end position="201"/>
    </location>
    <ligand>
        <name>substrate</name>
    </ligand>
</feature>
<dbReference type="InterPro" id="IPR000056">
    <property type="entry name" value="Ribul_P_3_epim-like"/>
</dbReference>
<protein>
    <recommendedName>
        <fullName evidence="7 10">Ribulose-phosphate 3-epimerase</fullName>
        <ecNumber evidence="7 10">5.1.3.1</ecNumber>
    </recommendedName>
</protein>
<comment type="catalytic activity">
    <reaction evidence="1 10 11">
        <text>D-ribulose 5-phosphate = D-xylulose 5-phosphate</text>
        <dbReference type="Rhea" id="RHEA:13677"/>
        <dbReference type="ChEBI" id="CHEBI:57737"/>
        <dbReference type="ChEBI" id="CHEBI:58121"/>
        <dbReference type="EC" id="5.1.3.1"/>
    </reaction>
</comment>
<evidence type="ECO:0000256" key="14">
    <source>
        <dbReference type="PIRSR" id="PIRSR001461-3"/>
    </source>
</evidence>
<comment type="cofactor">
    <cofactor evidence="3">
        <name>Co(2+)</name>
        <dbReference type="ChEBI" id="CHEBI:48828"/>
    </cofactor>
</comment>
<evidence type="ECO:0000256" key="9">
    <source>
        <dbReference type="ARBA" id="ARBA00023235"/>
    </source>
</evidence>
<feature type="binding site" evidence="14">
    <location>
        <position position="180"/>
    </location>
    <ligand>
        <name>substrate</name>
    </ligand>
</feature>
<dbReference type="PROSITE" id="PS01086">
    <property type="entry name" value="RIBUL_P_3_EPIMER_2"/>
    <property type="match status" value="1"/>
</dbReference>
<feature type="binding site" evidence="10 14">
    <location>
        <position position="13"/>
    </location>
    <ligand>
        <name>substrate</name>
    </ligand>
</feature>
<dbReference type="HAMAP" id="MF_02227">
    <property type="entry name" value="RPE"/>
    <property type="match status" value="1"/>
</dbReference>
<dbReference type="Gene3D" id="3.20.20.70">
    <property type="entry name" value="Aldolase class I"/>
    <property type="match status" value="1"/>
</dbReference>
<dbReference type="CDD" id="cd00429">
    <property type="entry name" value="RPE"/>
    <property type="match status" value="1"/>
</dbReference>
<evidence type="ECO:0000256" key="8">
    <source>
        <dbReference type="ARBA" id="ARBA00022723"/>
    </source>
</evidence>
<evidence type="ECO:0000256" key="13">
    <source>
        <dbReference type="PIRSR" id="PIRSR001461-2"/>
    </source>
</evidence>
<dbReference type="Proteomes" id="UP000016566">
    <property type="component" value="Unassembled WGS sequence"/>
</dbReference>
<dbReference type="FunFam" id="3.20.20.70:FF:000004">
    <property type="entry name" value="Ribulose-phosphate 3-epimerase"/>
    <property type="match status" value="1"/>
</dbReference>
<name>U2Z0Y5_9RHOB</name>
<dbReference type="GO" id="GO:0046872">
    <property type="term" value="F:metal ion binding"/>
    <property type="evidence" value="ECO:0007669"/>
    <property type="project" value="UniProtKB-UniRule"/>
</dbReference>
<dbReference type="InterPro" id="IPR013785">
    <property type="entry name" value="Aldolase_TIM"/>
</dbReference>
<feature type="binding site" evidence="10 14">
    <location>
        <position position="71"/>
    </location>
    <ligand>
        <name>substrate</name>
    </ligand>
</feature>
<keyword evidence="10 11" id="KW-0119">Carbohydrate metabolism</keyword>
<dbReference type="GO" id="GO:0004750">
    <property type="term" value="F:D-ribulose-phosphate 3-epimerase activity"/>
    <property type="evidence" value="ECO:0007669"/>
    <property type="project" value="UniProtKB-UniRule"/>
</dbReference>
<dbReference type="SUPFAM" id="SSF51366">
    <property type="entry name" value="Ribulose-phoshate binding barrel"/>
    <property type="match status" value="1"/>
</dbReference>
<accession>U2Z0Y5</accession>
<sequence length="228" mass="23748">MTAFDRTLKIAPSILSADFAAFGAEVRAIEAQGADWVHVDVMDGHFVPNITFGPQLVRAIRPHVKTVMDVHLMIAPVDPYIDAFAEAGADILTAHVEAGPHIHRTLQAIRGAGMKAGVALNPGTPVEAVAPLLDDVDLVLVMTVNPGFGGQKFLHPMLDKIAALRAMIGDREIHVEVDGGVDAKTAPLVARAGADALVAGSAVFRGGSVEAASVYGENIAAIRAAAQT</sequence>
<comment type="cofactor">
    <cofactor evidence="4">
        <name>Zn(2+)</name>
        <dbReference type="ChEBI" id="CHEBI:29105"/>
    </cofactor>
</comment>
<organism evidence="15 16">
    <name type="scientific">Limimaricola cinnabarinus LL-001</name>
    <dbReference type="NCBI Taxonomy" id="1337093"/>
    <lineage>
        <taxon>Bacteria</taxon>
        <taxon>Pseudomonadati</taxon>
        <taxon>Pseudomonadota</taxon>
        <taxon>Alphaproteobacteria</taxon>
        <taxon>Rhodobacterales</taxon>
        <taxon>Paracoccaceae</taxon>
        <taxon>Limimaricola</taxon>
    </lineage>
</organism>
<dbReference type="GO" id="GO:0019323">
    <property type="term" value="P:pentose catabolic process"/>
    <property type="evidence" value="ECO:0007669"/>
    <property type="project" value="UniProtKB-UniRule"/>
</dbReference>
<evidence type="ECO:0000256" key="3">
    <source>
        <dbReference type="ARBA" id="ARBA00001941"/>
    </source>
</evidence>
<dbReference type="GO" id="GO:0005737">
    <property type="term" value="C:cytoplasm"/>
    <property type="evidence" value="ECO:0007669"/>
    <property type="project" value="UniProtKB-ARBA"/>
</dbReference>
<dbReference type="InterPro" id="IPR026019">
    <property type="entry name" value="Ribul_P_3_epim"/>
</dbReference>
<feature type="binding site" evidence="10">
    <location>
        <begin position="178"/>
        <end position="180"/>
    </location>
    <ligand>
        <name>substrate</name>
    </ligand>
</feature>
<keyword evidence="13" id="KW-0862">Zinc</keyword>
<dbReference type="Pfam" id="PF00834">
    <property type="entry name" value="Ribul_P_3_epim"/>
    <property type="match status" value="1"/>
</dbReference>
<dbReference type="InterPro" id="IPR011060">
    <property type="entry name" value="RibuloseP-bd_barrel"/>
</dbReference>
<dbReference type="RefSeq" id="WP_021693138.1">
    <property type="nucleotide sequence ID" value="NZ_BATB01000009.1"/>
</dbReference>
<feature type="active site" description="Proton donor" evidence="10 12">
    <location>
        <position position="178"/>
    </location>
</feature>
<dbReference type="PROSITE" id="PS01085">
    <property type="entry name" value="RIBUL_P_3_EPIMER_1"/>
    <property type="match status" value="1"/>
</dbReference>
<keyword evidence="9 10" id="KW-0413">Isomerase</keyword>
<comment type="cofactor">
    <cofactor evidence="5">
        <name>Fe(2+)</name>
        <dbReference type="ChEBI" id="CHEBI:29033"/>
    </cofactor>
</comment>
<feature type="binding site" evidence="10 13">
    <location>
        <position position="178"/>
    </location>
    <ligand>
        <name>a divalent metal cation</name>
        <dbReference type="ChEBI" id="CHEBI:60240"/>
    </ligand>
</feature>
<dbReference type="PIRSF" id="PIRSF001461">
    <property type="entry name" value="RPE"/>
    <property type="match status" value="1"/>
</dbReference>
<feature type="binding site" evidence="10 13">
    <location>
        <position position="38"/>
    </location>
    <ligand>
        <name>a divalent metal cation</name>
        <dbReference type="ChEBI" id="CHEBI:60240"/>
    </ligand>
</feature>
<comment type="caution">
    <text evidence="15">The sequence shown here is derived from an EMBL/GenBank/DDBJ whole genome shotgun (WGS) entry which is preliminary data.</text>
</comment>
<gene>
    <name evidence="10" type="primary">rpe</name>
    <name evidence="15" type="ORF">MBELCI_1082</name>
</gene>
<comment type="function">
    <text evidence="10">Catalyzes the reversible epimerization of D-ribulose 5-phosphate to D-xylulose 5-phosphate.</text>
</comment>
<evidence type="ECO:0000256" key="1">
    <source>
        <dbReference type="ARBA" id="ARBA00001782"/>
    </source>
</evidence>
<keyword evidence="8 10" id="KW-0479">Metal-binding</keyword>
<comment type="pathway">
    <text evidence="10">Carbohydrate degradation.</text>
</comment>
<feature type="binding site" evidence="10 13">
    <location>
        <position position="40"/>
    </location>
    <ligand>
        <name>a divalent metal cation</name>
        <dbReference type="ChEBI" id="CHEBI:60240"/>
    </ligand>
</feature>
<feature type="binding site" evidence="10 13">
    <location>
        <position position="71"/>
    </location>
    <ligand>
        <name>a divalent metal cation</name>
        <dbReference type="ChEBI" id="CHEBI:60240"/>
    </ligand>
</feature>
<dbReference type="AlphaFoldDB" id="U2Z0Y5"/>
<comment type="cofactor">
    <cofactor evidence="2">
        <name>Mn(2+)</name>
        <dbReference type="ChEBI" id="CHEBI:29035"/>
    </cofactor>
</comment>
<feature type="binding site" evidence="10 14">
    <location>
        <begin position="147"/>
        <end position="150"/>
    </location>
    <ligand>
        <name>substrate</name>
    </ligand>
</feature>